<dbReference type="STRING" id="1802421.A2318_02080"/>
<reference evidence="2 3" key="1">
    <citation type="journal article" date="2016" name="Nat. Commun.">
        <title>Thousands of microbial genomes shed light on interconnected biogeochemical processes in an aquifer system.</title>
        <authorList>
            <person name="Anantharaman K."/>
            <person name="Brown C.T."/>
            <person name="Hug L.A."/>
            <person name="Sharon I."/>
            <person name="Castelle C.J."/>
            <person name="Probst A.J."/>
            <person name="Thomas B.C."/>
            <person name="Singh A."/>
            <person name="Wilkins M.J."/>
            <person name="Karaoz U."/>
            <person name="Brodie E.L."/>
            <person name="Williams K.H."/>
            <person name="Hubbard S.S."/>
            <person name="Banfield J.F."/>
        </authorList>
    </citation>
    <scope>NUCLEOTIDE SEQUENCE [LARGE SCALE GENOMIC DNA]</scope>
</reference>
<dbReference type="Proteomes" id="UP000177331">
    <property type="component" value="Unassembled WGS sequence"/>
</dbReference>
<dbReference type="SUPFAM" id="SSF53213">
    <property type="entry name" value="LigB-like"/>
    <property type="match status" value="1"/>
</dbReference>
<dbReference type="Pfam" id="PF02900">
    <property type="entry name" value="LigB"/>
    <property type="match status" value="1"/>
</dbReference>
<protein>
    <submittedName>
        <fullName evidence="2">AmmeMemoRadiSam system protein B</fullName>
    </submittedName>
</protein>
<name>A0A1F7W5G4_9BACT</name>
<organism evidence="2 3">
    <name type="scientific">Candidatus Uhrbacteria bacterium RIFOXYB2_FULL_45_11</name>
    <dbReference type="NCBI Taxonomy" id="1802421"/>
    <lineage>
        <taxon>Bacteria</taxon>
        <taxon>Candidatus Uhriibacteriota</taxon>
    </lineage>
</organism>
<feature type="domain" description="Extradiol ring-cleavage dioxygenase class III enzyme subunit B" evidence="1">
    <location>
        <begin position="5"/>
        <end position="257"/>
    </location>
</feature>
<gene>
    <name evidence="2" type="ORF">A2318_02080</name>
</gene>
<accession>A0A1F7W5G4</accession>
<sequence length="266" mass="29947">MITFAAFTPHSPLLLQTIGKENTKALQETQDAMQKLAQELYISRPDVVLTISTHRNAHKNAFSLNMHKSYEVDFQEFGDHQTKGIFQPDLELMTQIQRRMRSETLPFTLESDTVLDYEISVPLVLLTQSLPNTHVIAPIRYSFLSPKSHVEFGRILKDVCIASPKRIAVIASGDLSHTLSTDAPAGFHPSGKEVDQSLLKAIENMSLSQLLSVNETSLEESHECAYRPLLILFGLLEKMHVRPEILSYEHPFGVGQLVTQFHINDV</sequence>
<dbReference type="GO" id="GO:0008198">
    <property type="term" value="F:ferrous iron binding"/>
    <property type="evidence" value="ECO:0007669"/>
    <property type="project" value="InterPro"/>
</dbReference>
<dbReference type="InterPro" id="IPR004183">
    <property type="entry name" value="Xdiol_dOase_suB"/>
</dbReference>
<dbReference type="CDD" id="cd07951">
    <property type="entry name" value="ED_3B_N_AMMECR1"/>
    <property type="match status" value="1"/>
</dbReference>
<dbReference type="NCBIfam" id="TIGR04336">
    <property type="entry name" value="AmmeMemoSam_B"/>
    <property type="match status" value="1"/>
</dbReference>
<evidence type="ECO:0000313" key="3">
    <source>
        <dbReference type="Proteomes" id="UP000177331"/>
    </source>
</evidence>
<evidence type="ECO:0000259" key="1">
    <source>
        <dbReference type="Pfam" id="PF02900"/>
    </source>
</evidence>
<proteinExistence type="predicted"/>
<comment type="caution">
    <text evidence="2">The sequence shown here is derived from an EMBL/GenBank/DDBJ whole genome shotgun (WGS) entry which is preliminary data.</text>
</comment>
<dbReference type="Gene3D" id="3.40.830.10">
    <property type="entry name" value="LigB-like"/>
    <property type="match status" value="1"/>
</dbReference>
<dbReference type="GO" id="GO:0016702">
    <property type="term" value="F:oxidoreductase activity, acting on single donors with incorporation of molecular oxygen, incorporation of two atoms of oxygen"/>
    <property type="evidence" value="ECO:0007669"/>
    <property type="project" value="UniProtKB-ARBA"/>
</dbReference>
<evidence type="ECO:0000313" key="2">
    <source>
        <dbReference type="EMBL" id="OGL98021.1"/>
    </source>
</evidence>
<dbReference type="EMBL" id="MGFD01000032">
    <property type="protein sequence ID" value="OGL98021.1"/>
    <property type="molecule type" value="Genomic_DNA"/>
</dbReference>
<dbReference type="AlphaFoldDB" id="A0A1F7W5G4"/>